<feature type="region of interest" description="Disordered" evidence="1">
    <location>
        <begin position="27"/>
        <end position="59"/>
    </location>
</feature>
<dbReference type="PROSITE" id="PS00028">
    <property type="entry name" value="ZINC_FINGER_C2H2_1"/>
    <property type="match status" value="2"/>
</dbReference>
<keyword evidence="4" id="KW-1185">Reference proteome</keyword>
<accession>A0A5E4PSA4</accession>
<feature type="domain" description="C2H2-type" evidence="2">
    <location>
        <begin position="129"/>
        <end position="150"/>
    </location>
</feature>
<evidence type="ECO:0000259" key="2">
    <source>
        <dbReference type="PROSITE" id="PS00028"/>
    </source>
</evidence>
<dbReference type="EMBL" id="FZQP02000226">
    <property type="protein sequence ID" value="VVC87973.1"/>
    <property type="molecule type" value="Genomic_DNA"/>
</dbReference>
<protein>
    <recommendedName>
        <fullName evidence="2">C2H2-type domain-containing protein</fullName>
    </recommendedName>
</protein>
<feature type="domain" description="C2H2-type" evidence="2">
    <location>
        <begin position="95"/>
        <end position="116"/>
    </location>
</feature>
<organism evidence="3 4">
    <name type="scientific">Leptidea sinapis</name>
    <dbReference type="NCBI Taxonomy" id="189913"/>
    <lineage>
        <taxon>Eukaryota</taxon>
        <taxon>Metazoa</taxon>
        <taxon>Ecdysozoa</taxon>
        <taxon>Arthropoda</taxon>
        <taxon>Hexapoda</taxon>
        <taxon>Insecta</taxon>
        <taxon>Pterygota</taxon>
        <taxon>Neoptera</taxon>
        <taxon>Endopterygota</taxon>
        <taxon>Lepidoptera</taxon>
        <taxon>Glossata</taxon>
        <taxon>Ditrysia</taxon>
        <taxon>Papilionoidea</taxon>
        <taxon>Pieridae</taxon>
        <taxon>Dismorphiinae</taxon>
        <taxon>Leptidea</taxon>
    </lineage>
</organism>
<evidence type="ECO:0000313" key="3">
    <source>
        <dbReference type="EMBL" id="VVC87973.1"/>
    </source>
</evidence>
<dbReference type="Gene3D" id="3.30.160.60">
    <property type="entry name" value="Classic Zinc Finger"/>
    <property type="match status" value="1"/>
</dbReference>
<proteinExistence type="predicted"/>
<name>A0A5E4PSA4_9NEOP</name>
<feature type="non-terminal residue" evidence="3">
    <location>
        <position position="275"/>
    </location>
</feature>
<reference evidence="3 4" key="1">
    <citation type="submission" date="2017-07" db="EMBL/GenBank/DDBJ databases">
        <authorList>
            <person name="Talla V."/>
            <person name="Backstrom N."/>
        </authorList>
    </citation>
    <scope>NUCLEOTIDE SEQUENCE [LARGE SCALE GENOMIC DNA]</scope>
</reference>
<dbReference type="AlphaFoldDB" id="A0A5E4PSA4"/>
<feature type="non-terminal residue" evidence="3">
    <location>
        <position position="1"/>
    </location>
</feature>
<evidence type="ECO:0000313" key="4">
    <source>
        <dbReference type="Proteomes" id="UP000324832"/>
    </source>
</evidence>
<dbReference type="SMART" id="SM00355">
    <property type="entry name" value="ZnF_C2H2"/>
    <property type="match status" value="2"/>
</dbReference>
<dbReference type="Proteomes" id="UP000324832">
    <property type="component" value="Unassembled WGS sequence"/>
</dbReference>
<sequence>YQSTYYDDLDSNFPVITLEVLSTDIDRNESDLNDDTQEATDNSTQESDIQLVTEQNQQEPEKYEIGEYDKEIIENASGRSDALEYMMRNDGRVVCKVCGEVLQSRTHWYRHKYKFHIVHPLNPSPLFQCEQCKVYFKSRKGYIGHIASRHSETLADSSPVLTNTQAEALSRDEPNVTLPEIKDDVDPEMSIPKTSVPNYQTAMKNAAAKTSETKRKGHCRGESNYRSASDRVEKRIREEKLVADIIARVRKECEAQGGDVPTRRGYSRRTTVMHT</sequence>
<feature type="compositionally biased region" description="Polar residues" evidence="1">
    <location>
        <begin position="39"/>
        <end position="58"/>
    </location>
</feature>
<dbReference type="InterPro" id="IPR013087">
    <property type="entry name" value="Znf_C2H2_type"/>
</dbReference>
<gene>
    <name evidence="3" type="ORF">LSINAPIS_LOCUS1458</name>
</gene>
<evidence type="ECO:0000256" key="1">
    <source>
        <dbReference type="SAM" id="MobiDB-lite"/>
    </source>
</evidence>